<feature type="compositionally biased region" description="Polar residues" evidence="10">
    <location>
        <begin position="1"/>
        <end position="14"/>
    </location>
</feature>
<dbReference type="GO" id="GO:0046103">
    <property type="term" value="P:inosine biosynthetic process"/>
    <property type="evidence" value="ECO:0007669"/>
    <property type="project" value="TreeGrafter"/>
</dbReference>
<protein>
    <recommendedName>
        <fullName evidence="4">adenosine deaminase</fullName>
        <ecNumber evidence="4">3.5.4.4</ecNumber>
    </recommendedName>
</protein>
<dbReference type="HOGENOM" id="CLU_022829_1_0_1"/>
<dbReference type="Proteomes" id="UP000016923">
    <property type="component" value="Unassembled WGS sequence"/>
</dbReference>
<evidence type="ECO:0000259" key="11">
    <source>
        <dbReference type="Pfam" id="PF00962"/>
    </source>
</evidence>
<keyword evidence="8" id="KW-0378">Hydrolase</keyword>
<comment type="subcellular location">
    <subcellularLocation>
        <location evidence="2">Secreted</location>
    </subcellularLocation>
</comment>
<organism evidence="12 13">
    <name type="scientific">Ophiostoma piceae (strain UAMH 11346)</name>
    <name type="common">Sap stain fungus</name>
    <dbReference type="NCBI Taxonomy" id="1262450"/>
    <lineage>
        <taxon>Eukaryota</taxon>
        <taxon>Fungi</taxon>
        <taxon>Dikarya</taxon>
        <taxon>Ascomycota</taxon>
        <taxon>Pezizomycotina</taxon>
        <taxon>Sordariomycetes</taxon>
        <taxon>Sordariomycetidae</taxon>
        <taxon>Ophiostomatales</taxon>
        <taxon>Ophiostomataceae</taxon>
        <taxon>Ophiostoma</taxon>
    </lineage>
</organism>
<comment type="similarity">
    <text evidence="3">Belongs to the metallo-dependent hydrolases superfamily. Adenosine and AMP deaminases family. ADGF subfamily.</text>
</comment>
<evidence type="ECO:0000256" key="6">
    <source>
        <dbReference type="ARBA" id="ARBA00022723"/>
    </source>
</evidence>
<dbReference type="GO" id="GO:0005576">
    <property type="term" value="C:extracellular region"/>
    <property type="evidence" value="ECO:0007669"/>
    <property type="project" value="UniProtKB-SubCell"/>
</dbReference>
<name>S3BV32_OPHP1</name>
<accession>S3BV32</accession>
<evidence type="ECO:0000256" key="5">
    <source>
        <dbReference type="ARBA" id="ARBA00022525"/>
    </source>
</evidence>
<evidence type="ECO:0000256" key="2">
    <source>
        <dbReference type="ARBA" id="ARBA00004613"/>
    </source>
</evidence>
<feature type="domain" description="Adenosine deaminase" evidence="11">
    <location>
        <begin position="329"/>
        <end position="625"/>
    </location>
</feature>
<feature type="compositionally biased region" description="Low complexity" evidence="10">
    <location>
        <begin position="15"/>
        <end position="29"/>
    </location>
</feature>
<dbReference type="EC" id="3.5.4.4" evidence="4"/>
<dbReference type="VEuPathDB" id="FungiDB:F503_02009"/>
<dbReference type="Gene3D" id="3.20.20.140">
    <property type="entry name" value="Metal-dependent hydrolases"/>
    <property type="match status" value="1"/>
</dbReference>
<dbReference type="GO" id="GO:0046872">
    <property type="term" value="F:metal ion binding"/>
    <property type="evidence" value="ECO:0007669"/>
    <property type="project" value="UniProtKB-KW"/>
</dbReference>
<dbReference type="InterPro" id="IPR032466">
    <property type="entry name" value="Metal_Hydrolase"/>
</dbReference>
<evidence type="ECO:0000256" key="1">
    <source>
        <dbReference type="ARBA" id="ARBA00001947"/>
    </source>
</evidence>
<feature type="compositionally biased region" description="Pro residues" evidence="10">
    <location>
        <begin position="81"/>
        <end position="95"/>
    </location>
</feature>
<comment type="cofactor">
    <cofactor evidence="1">
        <name>Zn(2+)</name>
        <dbReference type="ChEBI" id="CHEBI:29105"/>
    </cofactor>
</comment>
<dbReference type="Pfam" id="PF00962">
    <property type="entry name" value="A_deaminase"/>
    <property type="match status" value="1"/>
</dbReference>
<dbReference type="AlphaFoldDB" id="S3BV32"/>
<reference evidence="12 13" key="1">
    <citation type="journal article" date="2013" name="BMC Genomics">
        <title>The genome and transcriptome of the pine saprophyte Ophiostoma piceae, and a comparison with the bark beetle-associated pine pathogen Grosmannia clavigera.</title>
        <authorList>
            <person name="Haridas S."/>
            <person name="Wang Y."/>
            <person name="Lim L."/>
            <person name="Massoumi Alamouti S."/>
            <person name="Jackman S."/>
            <person name="Docking R."/>
            <person name="Robertson G."/>
            <person name="Birol I."/>
            <person name="Bohlmann J."/>
            <person name="Breuil C."/>
        </authorList>
    </citation>
    <scope>NUCLEOTIDE SEQUENCE [LARGE SCALE GENOMIC DNA]</scope>
    <source>
        <strain evidence="12 13">UAMH 11346</strain>
    </source>
</reference>
<dbReference type="eggNOG" id="KOG1097">
    <property type="taxonomic scope" value="Eukaryota"/>
</dbReference>
<evidence type="ECO:0000313" key="12">
    <source>
        <dbReference type="EMBL" id="EPE03271.1"/>
    </source>
</evidence>
<evidence type="ECO:0000256" key="8">
    <source>
        <dbReference type="ARBA" id="ARBA00022801"/>
    </source>
</evidence>
<evidence type="ECO:0000256" key="3">
    <source>
        <dbReference type="ARBA" id="ARBA00006083"/>
    </source>
</evidence>
<feature type="compositionally biased region" description="Low complexity" evidence="10">
    <location>
        <begin position="57"/>
        <end position="80"/>
    </location>
</feature>
<dbReference type="FunFam" id="3.20.20.140:FF:000017">
    <property type="entry name" value="Adenosine deaminase 2"/>
    <property type="match status" value="1"/>
</dbReference>
<comment type="catalytic activity">
    <reaction evidence="9">
        <text>adenosine + H2O + H(+) = inosine + NH4(+)</text>
        <dbReference type="Rhea" id="RHEA:24408"/>
        <dbReference type="ChEBI" id="CHEBI:15377"/>
        <dbReference type="ChEBI" id="CHEBI:15378"/>
        <dbReference type="ChEBI" id="CHEBI:16335"/>
        <dbReference type="ChEBI" id="CHEBI:17596"/>
        <dbReference type="ChEBI" id="CHEBI:28938"/>
        <dbReference type="EC" id="3.5.4.4"/>
    </reaction>
</comment>
<evidence type="ECO:0000313" key="13">
    <source>
        <dbReference type="Proteomes" id="UP000016923"/>
    </source>
</evidence>
<feature type="compositionally biased region" description="Low complexity" evidence="10">
    <location>
        <begin position="39"/>
        <end position="49"/>
    </location>
</feature>
<dbReference type="InterPro" id="IPR001365">
    <property type="entry name" value="A_deaminase_dom"/>
</dbReference>
<dbReference type="PANTHER" id="PTHR11409:SF37">
    <property type="entry name" value="ADENOSINE DEAMINASE DOMAIN-CONTAINING PROTEIN"/>
    <property type="match status" value="1"/>
</dbReference>
<dbReference type="GO" id="GO:0006154">
    <property type="term" value="P:adenosine catabolic process"/>
    <property type="evidence" value="ECO:0007669"/>
    <property type="project" value="TreeGrafter"/>
</dbReference>
<keyword evidence="7" id="KW-0732">Signal</keyword>
<dbReference type="OrthoDB" id="7202371at2759"/>
<evidence type="ECO:0000256" key="9">
    <source>
        <dbReference type="ARBA" id="ARBA00047764"/>
    </source>
</evidence>
<dbReference type="GO" id="GO:0004000">
    <property type="term" value="F:adenosine deaminase activity"/>
    <property type="evidence" value="ECO:0007669"/>
    <property type="project" value="TreeGrafter"/>
</dbReference>
<proteinExistence type="inferred from homology"/>
<keyword evidence="6" id="KW-0479">Metal-binding</keyword>
<keyword evidence="5" id="KW-0964">Secreted</keyword>
<feature type="region of interest" description="Disordered" evidence="10">
    <location>
        <begin position="1"/>
        <end position="109"/>
    </location>
</feature>
<dbReference type="PANTHER" id="PTHR11409">
    <property type="entry name" value="ADENOSINE DEAMINASE"/>
    <property type="match status" value="1"/>
</dbReference>
<evidence type="ECO:0000256" key="10">
    <source>
        <dbReference type="SAM" id="MobiDB-lite"/>
    </source>
</evidence>
<dbReference type="EMBL" id="KE148169">
    <property type="protein sequence ID" value="EPE03271.1"/>
    <property type="molecule type" value="Genomic_DNA"/>
</dbReference>
<keyword evidence="13" id="KW-1185">Reference proteome</keyword>
<gene>
    <name evidence="12" type="ORF">F503_02009</name>
</gene>
<dbReference type="STRING" id="1262450.S3BV32"/>
<dbReference type="SUPFAM" id="SSF51556">
    <property type="entry name" value="Metallo-dependent hydrolases"/>
    <property type="match status" value="1"/>
</dbReference>
<feature type="compositionally biased region" description="Polar residues" evidence="10">
    <location>
        <begin position="96"/>
        <end position="109"/>
    </location>
</feature>
<evidence type="ECO:0000256" key="7">
    <source>
        <dbReference type="ARBA" id="ARBA00022729"/>
    </source>
</evidence>
<evidence type="ECO:0000256" key="4">
    <source>
        <dbReference type="ARBA" id="ARBA00012784"/>
    </source>
</evidence>
<dbReference type="OMA" id="YQPRQTM"/>
<sequence length="675" mass="76186">MFFFKNKNSSAASGTRTDFSLSTTTSSPSDSKDSKDSKTSFSSISSSFKRISRRRTNSSSFSSKSPTSPSTMPSISTGSPTDPPTELPPKLPPPSAYTTKWSTADENTSPALKSAIEKYATDRAKVQSEEAALAFDDPIRQIASPAEKLANDVLLRLKEQDQELVFKKAETHRGYGNQMHEPFAGDHFLTNVELIKKTEVLKAAQHMPKGAHLHIHFNACLAPSVLLDIARRMDCILIMSTRPLVTVAGEHPLENFYLCEIQFEIKCVENMTKPTGNLLSADYIPGHRMPFREFLDAFPADTVGKPAMDWLVSKLTFDEKETYDIHQTANGAWSRFNGRTRMMKGLFNYQTAYIEYTKQFLQSLLDDNIQYAEIRPNFMATNQLWKDDGTEKLANEDIVGIIVNICDTFKSENPTKNFDGIKIIYCTPRSFDRDMVRFALRECIEFKQRWPDYIAGFDLVGEESNGKPLHMFMPELLEFQQACDELRISIPFLFHCGETLDKGTAVDGNLFDALLLKSKRIGHGFALPNHPHVMQEMKKNKVCVEVCPISNEILGLTPRIGGHAVYNLLANSVPCTVASDNGTLFRSTLSHDFYQVLVGKADMGLYGWRRLAEWSLEHSCLEPEQLQAARAHWLNDWRDYVVWLLKTYDADRIETQKVLAQIADNKTLAANEFLL</sequence>
<dbReference type="InterPro" id="IPR006330">
    <property type="entry name" value="Ado/ade_deaminase"/>
</dbReference>